<sequence length="320" mass="37203">MSRVVVISGHPNLEKSHTNKTILNSLADSSLDIEIRRLDQLYPNYNIDVDAEQKALLEADIIVLQFPFYWYSVPGLLKKWLDDTLSYNFAYGSQGDKLKGKDFILSFTIGGPEESYNPLGYNHFNIEELIKPLEQTAYLTGMNYHPPVYSHRMVYIPGVYNTLENVVQRTQHHCEVLLQQLNHLIHSPEKKLQQFITQWFAQFDDLTHSEHYYLSHLSNDVSFDMPEGNFTGHQGFIAWYKKVQSAFKPNCDHQVEQIDIDNSGKDFKVKLRVRLAAETHEHSEYQGKPVNILVNETWLGTFNHREEFIIHDYRVTPTAN</sequence>
<dbReference type="PANTHER" id="PTHR47307:SF1">
    <property type="entry name" value="GLUTATHIONE-REGULATED POTASSIUM-EFFLUX SYSTEM ANCILLARY PROTEIN KEFG"/>
    <property type="match status" value="1"/>
</dbReference>
<dbReference type="InterPro" id="IPR003680">
    <property type="entry name" value="Flavodoxin_fold"/>
</dbReference>
<dbReference type="SUPFAM" id="SSF52218">
    <property type="entry name" value="Flavoproteins"/>
    <property type="match status" value="1"/>
</dbReference>
<evidence type="ECO:0000313" key="3">
    <source>
        <dbReference type="EMBL" id="GAA6167386.1"/>
    </source>
</evidence>
<accession>A0ABQ0A6W2</accession>
<dbReference type="Pfam" id="PF02525">
    <property type="entry name" value="Flavodoxin_2"/>
    <property type="match status" value="1"/>
</dbReference>
<evidence type="ECO:0000313" key="4">
    <source>
        <dbReference type="Proteomes" id="UP001465153"/>
    </source>
</evidence>
<dbReference type="Gene3D" id="3.40.50.360">
    <property type="match status" value="1"/>
</dbReference>
<reference evidence="3 4" key="1">
    <citation type="submission" date="2024-04" db="EMBL/GenBank/DDBJ databases">
        <title>Draft genome sequence of Sessilibacter corallicola NBRC 116591.</title>
        <authorList>
            <person name="Miyakawa T."/>
            <person name="Kusuya Y."/>
            <person name="Miura T."/>
        </authorList>
    </citation>
    <scope>NUCLEOTIDE SEQUENCE [LARGE SCALE GENOMIC DNA]</scope>
    <source>
        <strain evidence="3 4">KU-00831-HH</strain>
    </source>
</reference>
<proteinExistence type="predicted"/>
<dbReference type="InterPro" id="IPR032710">
    <property type="entry name" value="NTF2-like_dom_sf"/>
</dbReference>
<evidence type="ECO:0000256" key="1">
    <source>
        <dbReference type="ARBA" id="ARBA00023002"/>
    </source>
</evidence>
<keyword evidence="1" id="KW-0560">Oxidoreductase</keyword>
<name>A0ABQ0A6W2_9GAMM</name>
<dbReference type="RefSeq" id="WP_353302040.1">
    <property type="nucleotide sequence ID" value="NZ_BAABWN010000003.1"/>
</dbReference>
<comment type="caution">
    <text evidence="3">The sequence shown here is derived from an EMBL/GenBank/DDBJ whole genome shotgun (WGS) entry which is preliminary data.</text>
</comment>
<feature type="domain" description="Flavodoxin-like fold" evidence="2">
    <location>
        <begin position="3"/>
        <end position="154"/>
    </location>
</feature>
<keyword evidence="4" id="KW-1185">Reference proteome</keyword>
<evidence type="ECO:0000259" key="2">
    <source>
        <dbReference type="Pfam" id="PF02525"/>
    </source>
</evidence>
<dbReference type="InterPro" id="IPR046980">
    <property type="entry name" value="KefG/KefF"/>
</dbReference>
<dbReference type="SUPFAM" id="SSF54427">
    <property type="entry name" value="NTF2-like"/>
    <property type="match status" value="1"/>
</dbReference>
<dbReference type="EMBL" id="BAABWN010000003">
    <property type="protein sequence ID" value="GAA6167386.1"/>
    <property type="molecule type" value="Genomic_DNA"/>
</dbReference>
<organism evidence="3 4">
    <name type="scientific">Sessilibacter corallicola</name>
    <dbReference type="NCBI Taxonomy" id="2904075"/>
    <lineage>
        <taxon>Bacteria</taxon>
        <taxon>Pseudomonadati</taxon>
        <taxon>Pseudomonadota</taxon>
        <taxon>Gammaproteobacteria</taxon>
        <taxon>Cellvibrionales</taxon>
        <taxon>Cellvibrionaceae</taxon>
        <taxon>Sessilibacter</taxon>
    </lineage>
</organism>
<gene>
    <name evidence="3" type="ORF">NBRC116591_11960</name>
</gene>
<dbReference type="PANTHER" id="PTHR47307">
    <property type="entry name" value="GLUTATHIONE-REGULATED POTASSIUM-EFFLUX SYSTEM ANCILLARY PROTEIN KEFG"/>
    <property type="match status" value="1"/>
</dbReference>
<dbReference type="InterPro" id="IPR029039">
    <property type="entry name" value="Flavoprotein-like_sf"/>
</dbReference>
<protein>
    <recommendedName>
        <fullName evidence="2">Flavodoxin-like fold domain-containing protein</fullName>
    </recommendedName>
</protein>
<dbReference type="Proteomes" id="UP001465153">
    <property type="component" value="Unassembled WGS sequence"/>
</dbReference>